<protein>
    <submittedName>
        <fullName evidence="2">Uncharacterized protein</fullName>
    </submittedName>
</protein>
<keyword evidence="1" id="KW-0472">Membrane</keyword>
<dbReference type="AlphaFoldDB" id="A0A6P1GMN5"/>
<evidence type="ECO:0000256" key="1">
    <source>
        <dbReference type="SAM" id="Phobius"/>
    </source>
</evidence>
<name>A0A6P1GMN5_SPHYA</name>
<keyword evidence="1" id="KW-0812">Transmembrane</keyword>
<sequence length="96" mass="10211">MLAIAFGTAGVLVLAFCLPFAAILPLIIDDPAMLNEARNPLVAYFEIAAPFVAAATLGLAFLCYRTPTIRWAICLAAPSAIWAFALAVTVVKELQM</sequence>
<gene>
    <name evidence="2" type="ORF">GS397_23235</name>
</gene>
<reference evidence="2 3" key="1">
    <citation type="submission" date="2019-12" db="EMBL/GenBank/DDBJ databases">
        <title>Functional and genomic insights into the Sphingobium yanoikuyae YC-JY1, a bacterium efficiently degrading bisphenol A.</title>
        <authorList>
            <person name="Jia Y."/>
            <person name="Li X."/>
            <person name="Wang J."/>
            <person name="Eltoukhy A."/>
            <person name="Lamraoui I."/>
            <person name="Yan Y."/>
        </authorList>
    </citation>
    <scope>NUCLEOTIDE SEQUENCE [LARGE SCALE GENOMIC DNA]</scope>
    <source>
        <strain evidence="2 3">YC-JY1</strain>
    </source>
</reference>
<feature type="transmembrane region" description="Helical" evidence="1">
    <location>
        <begin position="71"/>
        <end position="91"/>
    </location>
</feature>
<keyword evidence="1" id="KW-1133">Transmembrane helix</keyword>
<organism evidence="2 3">
    <name type="scientific">Sphingobium yanoikuyae</name>
    <name type="common">Sphingomonas yanoikuyae</name>
    <dbReference type="NCBI Taxonomy" id="13690"/>
    <lineage>
        <taxon>Bacteria</taxon>
        <taxon>Pseudomonadati</taxon>
        <taxon>Pseudomonadota</taxon>
        <taxon>Alphaproteobacteria</taxon>
        <taxon>Sphingomonadales</taxon>
        <taxon>Sphingomonadaceae</taxon>
        <taxon>Sphingobium</taxon>
    </lineage>
</organism>
<dbReference type="Proteomes" id="UP000464086">
    <property type="component" value="Chromosome"/>
</dbReference>
<evidence type="ECO:0000313" key="3">
    <source>
        <dbReference type="Proteomes" id="UP000464086"/>
    </source>
</evidence>
<dbReference type="EMBL" id="CP047218">
    <property type="protein sequence ID" value="QHD69660.1"/>
    <property type="molecule type" value="Genomic_DNA"/>
</dbReference>
<accession>A0A6P1GMN5</accession>
<feature type="transmembrane region" description="Helical" evidence="1">
    <location>
        <begin position="41"/>
        <end position="64"/>
    </location>
</feature>
<dbReference type="RefSeq" id="WP_159367759.1">
    <property type="nucleotide sequence ID" value="NZ_CP047218.1"/>
</dbReference>
<proteinExistence type="predicted"/>
<evidence type="ECO:0000313" key="2">
    <source>
        <dbReference type="EMBL" id="QHD69660.1"/>
    </source>
</evidence>